<dbReference type="PANTHER" id="PTHR12670">
    <property type="entry name" value="CERAMIDASE"/>
    <property type="match status" value="1"/>
</dbReference>
<feature type="binding site" evidence="1">
    <location>
        <position position="179"/>
    </location>
    <ligand>
        <name>Zn(2+)</name>
        <dbReference type="ChEBI" id="CHEBI:29105"/>
    </ligand>
</feature>
<keyword evidence="1" id="KW-0479">Metal-binding</keyword>
<dbReference type="Proteomes" id="UP000230821">
    <property type="component" value="Unassembled WGS sequence"/>
</dbReference>
<comment type="similarity">
    <text evidence="2">Belongs to the neutral ceramidase family.</text>
</comment>
<evidence type="ECO:0000313" key="5">
    <source>
        <dbReference type="Proteomes" id="UP000230821"/>
    </source>
</evidence>
<dbReference type="InterPro" id="IPR006823">
    <property type="entry name" value="Ceramidase_alk"/>
</dbReference>
<evidence type="ECO:0000256" key="1">
    <source>
        <dbReference type="PIRSR" id="PIRSR606823-2"/>
    </source>
</evidence>
<protein>
    <recommendedName>
        <fullName evidence="2">Neutral ceramidase</fullName>
        <ecNumber evidence="2">3.5.1.23</ecNumber>
    </recommendedName>
</protein>
<dbReference type="GO" id="GO:0042759">
    <property type="term" value="P:long-chain fatty acid biosynthetic process"/>
    <property type="evidence" value="ECO:0007669"/>
    <property type="project" value="TreeGrafter"/>
</dbReference>
<dbReference type="GO" id="GO:0017040">
    <property type="term" value="F:N-acylsphingosine amidohydrolase activity"/>
    <property type="evidence" value="ECO:0007669"/>
    <property type="project" value="UniProtKB-UniRule"/>
</dbReference>
<feature type="domain" description="Neutral/alkaline non-lysosomal ceramidase N-terminal" evidence="3">
    <location>
        <begin position="3"/>
        <end position="222"/>
    </location>
</feature>
<dbReference type="EC" id="3.5.1.23" evidence="2"/>
<dbReference type="PANTHER" id="PTHR12670:SF1">
    <property type="entry name" value="NEUTRAL CERAMIDASE"/>
    <property type="match status" value="1"/>
</dbReference>
<dbReference type="Pfam" id="PF04734">
    <property type="entry name" value="Ceramidase_alk"/>
    <property type="match status" value="1"/>
</dbReference>
<evidence type="ECO:0000313" key="4">
    <source>
        <dbReference type="EMBL" id="PIE34292.1"/>
    </source>
</evidence>
<reference evidence="4 5" key="1">
    <citation type="submission" date="2017-10" db="EMBL/GenBank/DDBJ databases">
        <title>Novel microbial diversity and functional potential in the marine mammal oral microbiome.</title>
        <authorList>
            <person name="Dudek N.K."/>
            <person name="Sun C.L."/>
            <person name="Burstein D."/>
            <person name="Kantor R.S."/>
            <person name="Aliaga Goltsman D.S."/>
            <person name="Bik E.M."/>
            <person name="Thomas B.C."/>
            <person name="Banfield J.F."/>
            <person name="Relman D.A."/>
        </authorList>
    </citation>
    <scope>NUCLEOTIDE SEQUENCE [LARGE SCALE GENOMIC DNA]</scope>
    <source>
        <strain evidence="4">DOLJORAL78_47_16</strain>
    </source>
</reference>
<keyword evidence="2" id="KW-0443">Lipid metabolism</keyword>
<proteinExistence type="inferred from homology"/>
<dbReference type="GO" id="GO:0046872">
    <property type="term" value="F:metal ion binding"/>
    <property type="evidence" value="ECO:0007669"/>
    <property type="project" value="UniProtKB-KW"/>
</dbReference>
<name>A0A2G6KH13_9BACT</name>
<dbReference type="GO" id="GO:0016020">
    <property type="term" value="C:membrane"/>
    <property type="evidence" value="ECO:0007669"/>
    <property type="project" value="GOC"/>
</dbReference>
<comment type="catalytic activity">
    <reaction evidence="2">
        <text>an N-acylsphing-4-enine + H2O = sphing-4-enine + a fatty acid</text>
        <dbReference type="Rhea" id="RHEA:20856"/>
        <dbReference type="ChEBI" id="CHEBI:15377"/>
        <dbReference type="ChEBI" id="CHEBI:28868"/>
        <dbReference type="ChEBI" id="CHEBI:52639"/>
        <dbReference type="ChEBI" id="CHEBI:57756"/>
        <dbReference type="EC" id="3.5.1.23"/>
    </reaction>
</comment>
<keyword evidence="2" id="KW-0378">Hydrolase</keyword>
<comment type="cofactor">
    <cofactor evidence="1">
        <name>Zn(2+)</name>
        <dbReference type="ChEBI" id="CHEBI:29105"/>
    </cofactor>
    <text evidence="1">Binds 1 zinc ion per subunit.</text>
</comment>
<dbReference type="AlphaFoldDB" id="A0A2G6KH13"/>
<keyword evidence="1" id="KW-0862">Zinc</keyword>
<dbReference type="GO" id="GO:0046512">
    <property type="term" value="P:sphingosine biosynthetic process"/>
    <property type="evidence" value="ECO:0007669"/>
    <property type="project" value="TreeGrafter"/>
</dbReference>
<dbReference type="EMBL" id="PDSK01000090">
    <property type="protein sequence ID" value="PIE34292.1"/>
    <property type="molecule type" value="Genomic_DNA"/>
</dbReference>
<organism evidence="4 5">
    <name type="scientific">candidate division KSB3 bacterium</name>
    <dbReference type="NCBI Taxonomy" id="2044937"/>
    <lineage>
        <taxon>Bacteria</taxon>
        <taxon>candidate division KSB3</taxon>
    </lineage>
</organism>
<feature type="binding site" evidence="1">
    <location>
        <position position="88"/>
    </location>
    <ligand>
        <name>Zn(2+)</name>
        <dbReference type="ChEBI" id="CHEBI:29105"/>
    </ligand>
</feature>
<sequence length="436" mass="47112">MIQVGISKVNITPYIGCPLGGFASRKDVSQGIHDELYAKVVVIEGQEFIALVSVDLLCLPAGIVNAIRTQAAEKTGIREECIAVTATHTHSGPELREEIQEQPKPSYVQNLIDVIIGGIYAAWRVREPARVGIGSGAIHGIGVNRRHPDGLPVDPAVGVLCFDFESGKPGGILINYTCHPVVLGPDNLLISADYPGYTTRIIEHIKGEGTIAIFTNGASGDINTGHSADLSALGYPIPGRTFERAGQLGTMLAGEGLKTLGRVEVKSEAIVTAKRKILSLKLKALPTLEEVQNDLKKKQAVLDRVLAEKAAEETIIKAKVNKLYAELLRETVAHQAKAPEANSIKIELQALRIGDCALLTFPGELFVEIGLHIKKESPFEQTYILGYTNGYIGYLPTVEAFQEGGYEAAASRFTPESVKIIENESIELLRSFISEE</sequence>
<dbReference type="GO" id="GO:0005576">
    <property type="term" value="C:extracellular region"/>
    <property type="evidence" value="ECO:0007669"/>
    <property type="project" value="TreeGrafter"/>
</dbReference>
<gene>
    <name evidence="4" type="ORF">CSA56_07860</name>
</gene>
<keyword evidence="2" id="KW-0746">Sphingolipid metabolism</keyword>
<dbReference type="GO" id="GO:0046514">
    <property type="term" value="P:ceramide catabolic process"/>
    <property type="evidence" value="ECO:0007669"/>
    <property type="project" value="InterPro"/>
</dbReference>
<comment type="caution">
    <text evidence="4">The sequence shown here is derived from an EMBL/GenBank/DDBJ whole genome shotgun (WGS) entry which is preliminary data.</text>
</comment>
<accession>A0A2G6KH13</accession>
<dbReference type="InterPro" id="IPR031329">
    <property type="entry name" value="NEUT/ALK_ceramidase_N"/>
</dbReference>
<evidence type="ECO:0000259" key="3">
    <source>
        <dbReference type="Pfam" id="PF04734"/>
    </source>
</evidence>
<evidence type="ECO:0000256" key="2">
    <source>
        <dbReference type="RuleBase" id="RU366019"/>
    </source>
</evidence>